<protein>
    <submittedName>
        <fullName evidence="11">Transmembrane emp24 domain-containing protein</fullName>
    </submittedName>
</protein>
<dbReference type="Proteomes" id="UP001149090">
    <property type="component" value="Unassembled WGS sequence"/>
</dbReference>
<proteinExistence type="inferred from homology"/>
<evidence type="ECO:0000256" key="2">
    <source>
        <dbReference type="ARBA" id="ARBA00007104"/>
    </source>
</evidence>
<evidence type="ECO:0000256" key="3">
    <source>
        <dbReference type="ARBA" id="ARBA00022692"/>
    </source>
</evidence>
<keyword evidence="3 7" id="KW-0812">Transmembrane</keyword>
<dbReference type="AlphaFoldDB" id="A0A9Q0LE08"/>
<gene>
    <name evidence="11" type="ORF">M0811_10606</name>
</gene>
<dbReference type="Pfam" id="PF01105">
    <property type="entry name" value="EMP24_GP25L"/>
    <property type="match status" value="1"/>
</dbReference>
<dbReference type="SMART" id="SM01190">
    <property type="entry name" value="EMP24_GP25L"/>
    <property type="match status" value="1"/>
</dbReference>
<keyword evidence="5 8" id="KW-1133">Transmembrane helix</keyword>
<dbReference type="InterPro" id="IPR015720">
    <property type="entry name" value="Emp24-like"/>
</dbReference>
<dbReference type="GO" id="GO:0016020">
    <property type="term" value="C:membrane"/>
    <property type="evidence" value="ECO:0007669"/>
    <property type="project" value="UniProtKB-SubCell"/>
</dbReference>
<dbReference type="PROSITE" id="PS50866">
    <property type="entry name" value="GOLD"/>
    <property type="match status" value="1"/>
</dbReference>
<keyword evidence="4 9" id="KW-0732">Signal</keyword>
<evidence type="ECO:0000313" key="12">
    <source>
        <dbReference type="Proteomes" id="UP001149090"/>
    </source>
</evidence>
<dbReference type="PANTHER" id="PTHR22811">
    <property type="entry name" value="TRANSMEMBRANE EMP24 DOMAIN-CONTAINING PROTEIN"/>
    <property type="match status" value="1"/>
</dbReference>
<dbReference type="OrthoDB" id="3427at2759"/>
<evidence type="ECO:0000313" key="11">
    <source>
        <dbReference type="EMBL" id="KAJ5071122.1"/>
    </source>
</evidence>
<sequence>MISKFFLNSLIILLYLTLVQGYIFELENSGKKCFLEDLPPNTLVKGSYQNYQPFFAIEFAIFDPKNQLMYQKGSITSGKFSFSSETPGLYRFCFTSQNYKKTFGSSTARINFIYSYGKFSVDYDYLSKEDNFNPIEAEFRRMSDLISDISSTMSYMKEREETMRDTNESTNSRVLWFSLLSIFILISVSLWQIVYLNQYLRKKKII</sequence>
<comment type="caution">
    <text evidence="11">The sequence shown here is derived from an EMBL/GenBank/DDBJ whole genome shotgun (WGS) entry which is preliminary data.</text>
</comment>
<dbReference type="OMA" id="GATCAWQ"/>
<name>A0A9Q0LE08_ANAIG</name>
<evidence type="ECO:0000256" key="6">
    <source>
        <dbReference type="ARBA" id="ARBA00023136"/>
    </source>
</evidence>
<comment type="subcellular location">
    <subcellularLocation>
        <location evidence="1 7">Membrane</location>
        <topology evidence="1 7">Single-pass type I membrane protein</topology>
    </subcellularLocation>
</comment>
<dbReference type="InterPro" id="IPR009038">
    <property type="entry name" value="GOLD_dom"/>
</dbReference>
<evidence type="ECO:0000256" key="5">
    <source>
        <dbReference type="ARBA" id="ARBA00022989"/>
    </source>
</evidence>
<dbReference type="EMBL" id="JAPDFW010000091">
    <property type="protein sequence ID" value="KAJ5071122.1"/>
    <property type="molecule type" value="Genomic_DNA"/>
</dbReference>
<evidence type="ECO:0000256" key="7">
    <source>
        <dbReference type="RuleBase" id="RU003827"/>
    </source>
</evidence>
<evidence type="ECO:0000256" key="4">
    <source>
        <dbReference type="ARBA" id="ARBA00022729"/>
    </source>
</evidence>
<feature type="domain" description="GOLD" evidence="10">
    <location>
        <begin position="31"/>
        <end position="127"/>
    </location>
</feature>
<evidence type="ECO:0000256" key="8">
    <source>
        <dbReference type="SAM" id="Phobius"/>
    </source>
</evidence>
<keyword evidence="6 8" id="KW-0472">Membrane</keyword>
<organism evidence="11 12">
    <name type="scientific">Anaeramoeba ignava</name>
    <name type="common">Anaerobic marine amoeba</name>
    <dbReference type="NCBI Taxonomy" id="1746090"/>
    <lineage>
        <taxon>Eukaryota</taxon>
        <taxon>Metamonada</taxon>
        <taxon>Anaeramoebidae</taxon>
        <taxon>Anaeramoeba</taxon>
    </lineage>
</organism>
<feature type="signal peptide" evidence="9">
    <location>
        <begin position="1"/>
        <end position="21"/>
    </location>
</feature>
<keyword evidence="12" id="KW-1185">Reference proteome</keyword>
<evidence type="ECO:0000256" key="1">
    <source>
        <dbReference type="ARBA" id="ARBA00004479"/>
    </source>
</evidence>
<accession>A0A9Q0LE08</accession>
<evidence type="ECO:0000256" key="9">
    <source>
        <dbReference type="SAM" id="SignalP"/>
    </source>
</evidence>
<reference evidence="11" key="1">
    <citation type="submission" date="2022-10" db="EMBL/GenBank/DDBJ databases">
        <title>Novel sulphate-reducing endosymbionts in the free-living metamonad Anaeramoeba.</title>
        <authorList>
            <person name="Jerlstrom-Hultqvist J."/>
            <person name="Cepicka I."/>
            <person name="Gallot-Lavallee L."/>
            <person name="Salas-Leiva D."/>
            <person name="Curtis B.A."/>
            <person name="Zahonova K."/>
            <person name="Pipaliya S."/>
            <person name="Dacks J."/>
            <person name="Roger A.J."/>
        </authorList>
    </citation>
    <scope>NUCLEOTIDE SEQUENCE</scope>
    <source>
        <strain evidence="11">BMAN</strain>
    </source>
</reference>
<comment type="similarity">
    <text evidence="2 7">Belongs to the EMP24/GP25L family.</text>
</comment>
<feature type="chain" id="PRO_5040501531" evidence="9">
    <location>
        <begin position="22"/>
        <end position="206"/>
    </location>
</feature>
<evidence type="ECO:0000259" key="10">
    <source>
        <dbReference type="PROSITE" id="PS50866"/>
    </source>
</evidence>
<feature type="transmembrane region" description="Helical" evidence="8">
    <location>
        <begin position="174"/>
        <end position="196"/>
    </location>
</feature>